<dbReference type="InterPro" id="IPR002403">
    <property type="entry name" value="Cyt_P450_E_grp-IV"/>
</dbReference>
<evidence type="ECO:0000256" key="3">
    <source>
        <dbReference type="ARBA" id="ARBA00022723"/>
    </source>
</evidence>
<gene>
    <name evidence="6" type="ORF">B0J11DRAFT_522020</name>
</gene>
<dbReference type="PANTHER" id="PTHR47582">
    <property type="entry name" value="P450, PUTATIVE (EUROFUNG)-RELATED"/>
    <property type="match status" value="1"/>
</dbReference>
<dbReference type="AlphaFoldDB" id="A0A9P9E8F8"/>
<evidence type="ECO:0000256" key="2">
    <source>
        <dbReference type="ARBA" id="ARBA00010617"/>
    </source>
</evidence>
<dbReference type="CDD" id="cd11040">
    <property type="entry name" value="CYP7_CYP8-like"/>
    <property type="match status" value="1"/>
</dbReference>
<dbReference type="GO" id="GO:0004497">
    <property type="term" value="F:monooxygenase activity"/>
    <property type="evidence" value="ECO:0007669"/>
    <property type="project" value="InterPro"/>
</dbReference>
<dbReference type="GO" id="GO:0020037">
    <property type="term" value="F:heme binding"/>
    <property type="evidence" value="ECO:0007669"/>
    <property type="project" value="InterPro"/>
</dbReference>
<organism evidence="6 7">
    <name type="scientific">Dendryphion nanum</name>
    <dbReference type="NCBI Taxonomy" id="256645"/>
    <lineage>
        <taxon>Eukaryota</taxon>
        <taxon>Fungi</taxon>
        <taxon>Dikarya</taxon>
        <taxon>Ascomycota</taxon>
        <taxon>Pezizomycotina</taxon>
        <taxon>Dothideomycetes</taxon>
        <taxon>Pleosporomycetidae</taxon>
        <taxon>Pleosporales</taxon>
        <taxon>Torulaceae</taxon>
        <taxon>Dendryphion</taxon>
    </lineage>
</organism>
<keyword evidence="5" id="KW-0349">Heme</keyword>
<accession>A0A9P9E8F8</accession>
<sequence length="514" mass="56712">MSVLKLGSLGVVLVISSLLLRKIFALKRNSQEPPCVSAPLPIPFVGHVLGLLWQRTAYYSNLSRNWRKYPIFSINMFGGKVHIVGSSELMSSLQKQPHAISFWFMEALFTTLLGGMSQRSSSNLQANLSPGSHDSSLLLEGLKVTQQAMSPRGGLEAMIRTAADVILAGLDALSYTNNRKNIDLWAWTQHEITIATTEAVYGPSNPYRDNEVEKGFWNFADDSIPLLLTSYLPEIVAAKALAGRAVVVKAMERYFTTGDYKNGSSLVNARYHALKGNIDDDDLARFECVNGIAILANSVPTAFWMIWHVFSDAKVLAEVRRQVATITATDNSKIGELRTIDLSRLNEAPILYSAMQEALRLRATGTGPRMVLQDTFLDAGGERYLLKKDSVVIIANEAVHHDRAAWGDTADVFKADRFCEKVPGQSFRGFGGGVNLCPGRSFAMLEVAALVAMVAARFDMTPTGGGKWDEPNQNMSNMSLQIAPPKKQVRVDLQLRREMEGVNWRFVYRGSTTA</sequence>
<evidence type="ECO:0000313" key="7">
    <source>
        <dbReference type="Proteomes" id="UP000700596"/>
    </source>
</evidence>
<comment type="caution">
    <text evidence="6">The sequence shown here is derived from an EMBL/GenBank/DDBJ whole genome shotgun (WGS) entry which is preliminary data.</text>
</comment>
<dbReference type="Proteomes" id="UP000700596">
    <property type="component" value="Unassembled WGS sequence"/>
</dbReference>
<dbReference type="Gene3D" id="1.10.630.10">
    <property type="entry name" value="Cytochrome P450"/>
    <property type="match status" value="1"/>
</dbReference>
<keyword evidence="3 5" id="KW-0479">Metal-binding</keyword>
<evidence type="ECO:0000313" key="6">
    <source>
        <dbReference type="EMBL" id="KAH7132576.1"/>
    </source>
</evidence>
<evidence type="ECO:0000256" key="4">
    <source>
        <dbReference type="ARBA" id="ARBA00023004"/>
    </source>
</evidence>
<dbReference type="PRINTS" id="PR00465">
    <property type="entry name" value="EP450IV"/>
</dbReference>
<dbReference type="EMBL" id="JAGMWT010000003">
    <property type="protein sequence ID" value="KAH7132576.1"/>
    <property type="molecule type" value="Genomic_DNA"/>
</dbReference>
<comment type="cofactor">
    <cofactor evidence="1 5">
        <name>heme</name>
        <dbReference type="ChEBI" id="CHEBI:30413"/>
    </cofactor>
</comment>
<reference evidence="6" key="1">
    <citation type="journal article" date="2021" name="Nat. Commun.">
        <title>Genetic determinants of endophytism in the Arabidopsis root mycobiome.</title>
        <authorList>
            <person name="Mesny F."/>
            <person name="Miyauchi S."/>
            <person name="Thiergart T."/>
            <person name="Pickel B."/>
            <person name="Atanasova L."/>
            <person name="Karlsson M."/>
            <person name="Huettel B."/>
            <person name="Barry K.W."/>
            <person name="Haridas S."/>
            <person name="Chen C."/>
            <person name="Bauer D."/>
            <person name="Andreopoulos W."/>
            <person name="Pangilinan J."/>
            <person name="LaButti K."/>
            <person name="Riley R."/>
            <person name="Lipzen A."/>
            <person name="Clum A."/>
            <person name="Drula E."/>
            <person name="Henrissat B."/>
            <person name="Kohler A."/>
            <person name="Grigoriev I.V."/>
            <person name="Martin F.M."/>
            <person name="Hacquard S."/>
        </authorList>
    </citation>
    <scope>NUCLEOTIDE SEQUENCE</scope>
    <source>
        <strain evidence="6">MPI-CAGE-CH-0243</strain>
    </source>
</reference>
<dbReference type="GO" id="GO:0005506">
    <property type="term" value="F:iron ion binding"/>
    <property type="evidence" value="ECO:0007669"/>
    <property type="project" value="InterPro"/>
</dbReference>
<dbReference type="SUPFAM" id="SSF48264">
    <property type="entry name" value="Cytochrome P450"/>
    <property type="match status" value="1"/>
</dbReference>
<evidence type="ECO:0000256" key="5">
    <source>
        <dbReference type="PIRSR" id="PIRSR602403-1"/>
    </source>
</evidence>
<keyword evidence="7" id="KW-1185">Reference proteome</keyword>
<proteinExistence type="inferred from homology"/>
<dbReference type="InterPro" id="IPR001128">
    <property type="entry name" value="Cyt_P450"/>
</dbReference>
<keyword evidence="4 5" id="KW-0408">Iron</keyword>
<dbReference type="InterPro" id="IPR053007">
    <property type="entry name" value="CYP450_monoxygenase_sec-met"/>
</dbReference>
<dbReference type="Pfam" id="PF00067">
    <property type="entry name" value="p450"/>
    <property type="match status" value="1"/>
</dbReference>
<dbReference type="PANTHER" id="PTHR47582:SF1">
    <property type="entry name" value="P450, PUTATIVE (EUROFUNG)-RELATED"/>
    <property type="match status" value="1"/>
</dbReference>
<feature type="binding site" description="axial binding residue" evidence="5">
    <location>
        <position position="437"/>
    </location>
    <ligand>
        <name>heme</name>
        <dbReference type="ChEBI" id="CHEBI:30413"/>
    </ligand>
    <ligandPart>
        <name>Fe</name>
        <dbReference type="ChEBI" id="CHEBI:18248"/>
    </ligandPart>
</feature>
<dbReference type="InterPro" id="IPR036396">
    <property type="entry name" value="Cyt_P450_sf"/>
</dbReference>
<dbReference type="OrthoDB" id="3366823at2759"/>
<protein>
    <submittedName>
        <fullName evidence="6">Cytochrome P450</fullName>
    </submittedName>
</protein>
<evidence type="ECO:0000256" key="1">
    <source>
        <dbReference type="ARBA" id="ARBA00001971"/>
    </source>
</evidence>
<name>A0A9P9E8F8_9PLEO</name>
<dbReference type="GO" id="GO:0016705">
    <property type="term" value="F:oxidoreductase activity, acting on paired donors, with incorporation or reduction of molecular oxygen"/>
    <property type="evidence" value="ECO:0007669"/>
    <property type="project" value="InterPro"/>
</dbReference>
<comment type="similarity">
    <text evidence="2">Belongs to the cytochrome P450 family.</text>
</comment>